<proteinExistence type="inferred from homology"/>
<dbReference type="Proteomes" id="UP000217785">
    <property type="component" value="Unassembled WGS sequence"/>
</dbReference>
<evidence type="ECO:0000256" key="3">
    <source>
        <dbReference type="SAM" id="MobiDB-lite"/>
    </source>
</evidence>
<name>A0A292YMA9_9BACL</name>
<organism evidence="4 5">
    <name type="scientific">Effusibacillus lacus</name>
    <dbReference type="NCBI Taxonomy" id="1348429"/>
    <lineage>
        <taxon>Bacteria</taxon>
        <taxon>Bacillati</taxon>
        <taxon>Bacillota</taxon>
        <taxon>Bacilli</taxon>
        <taxon>Bacillales</taxon>
        <taxon>Alicyclobacillaceae</taxon>
        <taxon>Effusibacillus</taxon>
    </lineage>
</organism>
<gene>
    <name evidence="4" type="ORF">EFBL_1269</name>
</gene>
<sequence length="568" mass="63186">MGNLGPGELPQVCAWFGICPPGFRNPEKVPYPVLKSFFQKKALSSPVDAAKLIRQIRSEFPGLEDRVASLPWGCTIEDVQTIDKEADLGHVVAGLLLSEREDLKQLALQIMEENLPFELNPEQQKLAPPAANPLEKENRRLSRLVESLKNSIRKKEEKWQRELSKLRDEIKQLKKAVKAEAAKAKERVAVLERTLRQEQSLSRDASRALALAERNLGRTQEKLKKLEFENLQLRELNGSHKDTIRDLTEEVDRLNGLLSSPPARPEPAEPEPVKDFEADSVADSAESPGEYPPVVSGILQIPVRSRFGILSAEQGLDLFVSEKILYNIGAKDGDELEGHLVGEYAPGLPQYRYRVVRKQAGPSNQRELLGIVEERSGWIGVRDLHDDELFIPLHAYELPNVSIGDVVTVLFDITHPHNNRILTNHQHMPQEDVVPHRPRRKSGKPSAKSGDSAGGESAAKVEDSQAIEQTLEGLHVLICGAQSNMVTSYEEAIRSRGGTVKVLENQPASLQPLVAKADIIICNIHQISHPFFWVVKGEAVRQKKPLRYPISGGVSAILREAEMYAAGN</sequence>
<dbReference type="Pfam" id="PF10087">
    <property type="entry name" value="DUF2325"/>
    <property type="match status" value="1"/>
</dbReference>
<dbReference type="InterPro" id="IPR016772">
    <property type="entry name" value="UCP020408"/>
</dbReference>
<protein>
    <submittedName>
        <fullName evidence="4">Uncharacterized protein</fullName>
    </submittedName>
</protein>
<reference evidence="5" key="1">
    <citation type="submission" date="2017-07" db="EMBL/GenBank/DDBJ databases">
        <title>Draft genome sequence of Effusibacillus lacus strain skLN1.</title>
        <authorList>
            <person name="Watanabe M."/>
            <person name="Kojima H."/>
            <person name="Fukui M."/>
        </authorList>
    </citation>
    <scope>NUCLEOTIDE SEQUENCE [LARGE SCALE GENOMIC DNA]</scope>
    <source>
        <strain evidence="5">skLN1</strain>
    </source>
</reference>
<evidence type="ECO:0000313" key="5">
    <source>
        <dbReference type="Proteomes" id="UP000217785"/>
    </source>
</evidence>
<accession>A0A292YMA9</accession>
<evidence type="ECO:0000313" key="4">
    <source>
        <dbReference type="EMBL" id="GAX89645.1"/>
    </source>
</evidence>
<keyword evidence="5" id="KW-1185">Reference proteome</keyword>
<dbReference type="AlphaFoldDB" id="A0A292YMA9"/>
<dbReference type="RefSeq" id="WP_096181340.1">
    <property type="nucleotide sequence ID" value="NZ_BDUF01000024.1"/>
</dbReference>
<comment type="caution">
    <text evidence="4">The sequence shown here is derived from an EMBL/GenBank/DDBJ whole genome shotgun (WGS) entry which is preliminary data.</text>
</comment>
<evidence type="ECO:0000256" key="2">
    <source>
        <dbReference type="SAM" id="Coils"/>
    </source>
</evidence>
<keyword evidence="2" id="KW-0175">Coiled coil</keyword>
<comment type="similarity">
    <text evidence="1">Belongs to the UPF0751 family.</text>
</comment>
<feature type="coiled-coil region" evidence="2">
    <location>
        <begin position="134"/>
        <end position="236"/>
    </location>
</feature>
<evidence type="ECO:0000256" key="1">
    <source>
        <dbReference type="ARBA" id="ARBA00007189"/>
    </source>
</evidence>
<feature type="region of interest" description="Disordered" evidence="3">
    <location>
        <begin position="421"/>
        <end position="462"/>
    </location>
</feature>
<dbReference type="EMBL" id="BDUF01000024">
    <property type="protein sequence ID" value="GAX89645.1"/>
    <property type="molecule type" value="Genomic_DNA"/>
</dbReference>